<dbReference type="RefSeq" id="WP_014354385.1">
    <property type="nucleotide sequence ID" value="NC_016893.1"/>
</dbReference>
<reference evidence="20 21" key="1">
    <citation type="journal article" date="2012" name="MBio">
        <title>Insight into the transmission biology and species-specific functional capabilities of tsetse (Diptera: glossinidae) obligate symbiont wigglesworthia.</title>
        <authorList>
            <person name="Rio R.V."/>
            <person name="Symula R.E."/>
            <person name="Wang J."/>
            <person name="Lohs C."/>
            <person name="Wu Y.N."/>
            <person name="Snyder A.K."/>
            <person name="Bjornson R.D."/>
            <person name="Oshima K."/>
            <person name="Biehl B.S."/>
            <person name="Perna N.T."/>
            <person name="Hattori M."/>
            <person name="Aksoy S."/>
        </authorList>
    </citation>
    <scope>NUCLEOTIDE SEQUENCE [LARGE SCALE GENOMIC DNA]</scope>
    <source>
        <strain evidence="20">WGM</strain>
    </source>
</reference>
<evidence type="ECO:0000256" key="10">
    <source>
        <dbReference type="ARBA" id="ARBA00023002"/>
    </source>
</evidence>
<feature type="transmembrane region" description="Helical" evidence="18">
    <location>
        <begin position="183"/>
        <end position="205"/>
    </location>
</feature>
<evidence type="ECO:0000313" key="21">
    <source>
        <dbReference type="Proteomes" id="UP000009061"/>
    </source>
</evidence>
<evidence type="ECO:0000256" key="8">
    <source>
        <dbReference type="ARBA" id="ARBA00022982"/>
    </source>
</evidence>
<evidence type="ECO:0000256" key="15">
    <source>
        <dbReference type="ARBA" id="ARBA00032189"/>
    </source>
</evidence>
<dbReference type="InterPro" id="IPR035973">
    <property type="entry name" value="Cyt_c_oxidase_su3-like_sf"/>
</dbReference>
<feature type="domain" description="Heme-copper oxidase subunit III family profile" evidence="19">
    <location>
        <begin position="30"/>
        <end position="204"/>
    </location>
</feature>
<dbReference type="STRING" id="1142511.WIGMOR_0634"/>
<dbReference type="InterPro" id="IPR014206">
    <property type="entry name" value="Cyt_c_ubiqinol_oxidase_su3"/>
</dbReference>
<dbReference type="GO" id="GO:0009486">
    <property type="term" value="F:cytochrome bo3 ubiquinol oxidase activity"/>
    <property type="evidence" value="ECO:0007669"/>
    <property type="project" value="InterPro"/>
</dbReference>
<proteinExistence type="inferred from homology"/>
<organism evidence="20 21">
    <name type="scientific">Wigglesworthia glossinidia endosymbiont of Glossina morsitans morsitans</name>
    <name type="common">Yale colony</name>
    <dbReference type="NCBI Taxonomy" id="1142511"/>
    <lineage>
        <taxon>Bacteria</taxon>
        <taxon>Pseudomonadati</taxon>
        <taxon>Pseudomonadota</taxon>
        <taxon>Gammaproteobacteria</taxon>
        <taxon>Enterobacterales</taxon>
        <taxon>Erwiniaceae</taxon>
        <taxon>Wigglesworthia</taxon>
    </lineage>
</organism>
<sequence length="206" mass="23858">MLINSFCCSKTQNEHNPLHCEEHSQRIKILGFWVYLMSDCILFATLFATYFVLKNNIAGGPSGKDIFEINMVFLETIILLSSSITCGIASLSIPNKNWINFWLFITVLLGIFFVALELQEFYQLIHHNYGPEKSAFLSIFFTLVGTHGIHVVSGILWMIILIMQTYRNGYTIIYKTRLKLLSLFWHFLDVIWIFVFNIVYLLGVII</sequence>
<keyword evidence="9 18" id="KW-1133">Transmembrane helix</keyword>
<evidence type="ECO:0000256" key="7">
    <source>
        <dbReference type="ARBA" id="ARBA00022692"/>
    </source>
</evidence>
<keyword evidence="21" id="KW-1185">Reference proteome</keyword>
<dbReference type="CDD" id="cd02863">
    <property type="entry name" value="Ubiquinol_oxidase_III"/>
    <property type="match status" value="1"/>
</dbReference>
<evidence type="ECO:0000256" key="4">
    <source>
        <dbReference type="ARBA" id="ARBA00014687"/>
    </source>
</evidence>
<keyword evidence="10" id="KW-0560">Oxidoreductase</keyword>
<dbReference type="Proteomes" id="UP000009061">
    <property type="component" value="Chromosome"/>
</dbReference>
<dbReference type="PANTHER" id="PTHR11403:SF2">
    <property type="entry name" value="CYTOCHROME BO(3) UBIQUINOL OXIDASE SUBUNIT 3"/>
    <property type="match status" value="1"/>
</dbReference>
<dbReference type="HOGENOM" id="CLU_044071_3_0_6"/>
<evidence type="ECO:0000256" key="16">
    <source>
        <dbReference type="ARBA" id="ARBA00032717"/>
    </source>
</evidence>
<dbReference type="PROSITE" id="PS50253">
    <property type="entry name" value="COX3"/>
    <property type="match status" value="1"/>
</dbReference>
<evidence type="ECO:0000256" key="3">
    <source>
        <dbReference type="ARBA" id="ARBA00011700"/>
    </source>
</evidence>
<evidence type="ECO:0000256" key="13">
    <source>
        <dbReference type="ARBA" id="ARBA00030072"/>
    </source>
</evidence>
<evidence type="ECO:0000313" key="20">
    <source>
        <dbReference type="EMBL" id="AFA41447.1"/>
    </source>
</evidence>
<evidence type="ECO:0000256" key="5">
    <source>
        <dbReference type="ARBA" id="ARBA00022448"/>
    </source>
</evidence>
<evidence type="ECO:0000256" key="18">
    <source>
        <dbReference type="SAM" id="Phobius"/>
    </source>
</evidence>
<comment type="similarity">
    <text evidence="2 17">Belongs to the cytochrome c oxidase subunit 3 family.</text>
</comment>
<evidence type="ECO:0000256" key="9">
    <source>
        <dbReference type="ARBA" id="ARBA00022989"/>
    </source>
</evidence>
<feature type="transmembrane region" description="Helical" evidence="18">
    <location>
        <begin position="136"/>
        <end position="162"/>
    </location>
</feature>
<dbReference type="SUPFAM" id="SSF81452">
    <property type="entry name" value="Cytochrome c oxidase subunit III-like"/>
    <property type="match status" value="1"/>
</dbReference>
<dbReference type="InterPro" id="IPR024791">
    <property type="entry name" value="Cyt_c/ubiquinol_Oxase_su3"/>
</dbReference>
<name>H6Q5G4_WIGGL</name>
<dbReference type="OrthoDB" id="9810850at2"/>
<dbReference type="InterPro" id="IPR033946">
    <property type="entry name" value="Ubiquinol_oxase_su3_dom"/>
</dbReference>
<evidence type="ECO:0000256" key="1">
    <source>
        <dbReference type="ARBA" id="ARBA00004651"/>
    </source>
</evidence>
<evidence type="ECO:0000256" key="11">
    <source>
        <dbReference type="ARBA" id="ARBA00023136"/>
    </source>
</evidence>
<evidence type="ECO:0000256" key="6">
    <source>
        <dbReference type="ARBA" id="ARBA00022475"/>
    </source>
</evidence>
<dbReference type="GO" id="GO:0019646">
    <property type="term" value="P:aerobic electron transport chain"/>
    <property type="evidence" value="ECO:0007669"/>
    <property type="project" value="InterPro"/>
</dbReference>
<keyword evidence="6" id="KW-1003">Cell membrane</keyword>
<gene>
    <name evidence="20" type="primary">cyoC</name>
    <name evidence="20" type="ORF">WIGMOR_0634</name>
</gene>
<keyword evidence="7 17" id="KW-0812">Transmembrane</keyword>
<dbReference type="Pfam" id="PF00510">
    <property type="entry name" value="COX3"/>
    <property type="match status" value="1"/>
</dbReference>
<comment type="function">
    <text evidence="12">Cytochrome bo(3) ubiquinol terminal oxidase is the component of the aerobic respiratory chain of E.coli that predominates when cells are grown at high aeration. Has proton pump activity across the membrane in addition to electron transfer, pumping 2 protons/electron.</text>
</comment>
<feature type="transmembrane region" description="Helical" evidence="18">
    <location>
        <begin position="72"/>
        <end position="91"/>
    </location>
</feature>
<dbReference type="KEGG" id="wgl:WIGMOR_0634"/>
<protein>
    <recommendedName>
        <fullName evidence="4">Cytochrome bo(3) ubiquinol oxidase subunit 3</fullName>
    </recommendedName>
    <alternativeName>
        <fullName evidence="15">Cytochrome o ubiquinol oxidase subunit 3</fullName>
    </alternativeName>
    <alternativeName>
        <fullName evidence="13">Oxidase bo(3) subunit 3</fullName>
    </alternativeName>
    <alternativeName>
        <fullName evidence="16">Ubiquinol oxidase polypeptide III</fullName>
    </alternativeName>
    <alternativeName>
        <fullName evidence="14">Ubiquinol oxidase subunit 3</fullName>
    </alternativeName>
</protein>
<accession>H6Q5G4</accession>
<keyword evidence="11 18" id="KW-0472">Membrane</keyword>
<dbReference type="Gene3D" id="1.20.120.80">
    <property type="entry name" value="Cytochrome c oxidase, subunit III, four-helix bundle"/>
    <property type="match status" value="1"/>
</dbReference>
<dbReference type="FunFam" id="1.20.120.80:FF:000001">
    <property type="entry name" value="Cytochrome (Ubi)quinol oxidase subunit III"/>
    <property type="match status" value="1"/>
</dbReference>
<dbReference type="GO" id="GO:0005886">
    <property type="term" value="C:plasma membrane"/>
    <property type="evidence" value="ECO:0007669"/>
    <property type="project" value="UniProtKB-SubCell"/>
</dbReference>
<dbReference type="PANTHER" id="PTHR11403">
    <property type="entry name" value="CYTOCHROME C OXIDASE SUBUNIT III"/>
    <property type="match status" value="1"/>
</dbReference>
<dbReference type="InterPro" id="IPR000298">
    <property type="entry name" value="Cyt_c_oxidase-like_su3"/>
</dbReference>
<evidence type="ECO:0000256" key="14">
    <source>
        <dbReference type="ARBA" id="ARBA00031884"/>
    </source>
</evidence>
<comment type="subcellular location">
    <subcellularLocation>
        <location evidence="1 17">Cell membrane</location>
        <topology evidence="1 17">Multi-pass membrane protein</topology>
    </subcellularLocation>
</comment>
<dbReference type="AlphaFoldDB" id="H6Q5G4"/>
<comment type="subunit">
    <text evidence="3">Heterooctamer of two A chains, two B chains, two C chains and two D chains.</text>
</comment>
<keyword evidence="8" id="KW-0249">Electron transport</keyword>
<evidence type="ECO:0000256" key="17">
    <source>
        <dbReference type="RuleBase" id="RU003376"/>
    </source>
</evidence>
<keyword evidence="5" id="KW-0813">Transport</keyword>
<dbReference type="NCBIfam" id="TIGR02842">
    <property type="entry name" value="CyoC"/>
    <property type="match status" value="1"/>
</dbReference>
<feature type="transmembrane region" description="Helical" evidence="18">
    <location>
        <begin position="98"/>
        <end position="116"/>
    </location>
</feature>
<dbReference type="GO" id="GO:0004129">
    <property type="term" value="F:cytochrome-c oxidase activity"/>
    <property type="evidence" value="ECO:0007669"/>
    <property type="project" value="InterPro"/>
</dbReference>
<evidence type="ECO:0000259" key="19">
    <source>
        <dbReference type="PROSITE" id="PS50253"/>
    </source>
</evidence>
<evidence type="ECO:0000256" key="12">
    <source>
        <dbReference type="ARBA" id="ARBA00025694"/>
    </source>
</evidence>
<evidence type="ECO:0000256" key="2">
    <source>
        <dbReference type="ARBA" id="ARBA00010581"/>
    </source>
</evidence>
<dbReference type="EMBL" id="CP003315">
    <property type="protein sequence ID" value="AFA41447.1"/>
    <property type="molecule type" value="Genomic_DNA"/>
</dbReference>
<dbReference type="InterPro" id="IPR013833">
    <property type="entry name" value="Cyt_c_oxidase_su3_a-hlx"/>
</dbReference>
<dbReference type="eggNOG" id="COG1845">
    <property type="taxonomic scope" value="Bacteria"/>
</dbReference>
<feature type="transmembrane region" description="Helical" evidence="18">
    <location>
        <begin position="32"/>
        <end position="52"/>
    </location>
</feature>